<reference evidence="3 4" key="1">
    <citation type="submission" date="2020-04" db="EMBL/GenBank/DDBJ databases">
        <authorList>
            <person name="De Canck E."/>
        </authorList>
    </citation>
    <scope>NUCLEOTIDE SEQUENCE [LARGE SCALE GENOMIC DNA]</scope>
    <source>
        <strain evidence="3 4">LMG 28614</strain>
    </source>
</reference>
<dbReference type="InterPro" id="IPR001173">
    <property type="entry name" value="Glyco_trans_2-like"/>
</dbReference>
<evidence type="ECO:0000313" key="4">
    <source>
        <dbReference type="Proteomes" id="UP000494365"/>
    </source>
</evidence>
<sequence>MAGNVADADASPAYSGFALFSNTRTEVDPCRFNVLRALIIRDSQGGFAQAELLPRGQVVFFPVFLSVVFVVRNQTRDLEAILKDAAAVMGTLVSDYELIVVDNASEDDSVSVLKQLAGERGLPNLQVYALTKEVDSDTASWVGLENALGDFVAVVDPLIDDIRFLPAMLDQAASGADVVFAENEQKPVQSRAYRFCLSAFNALYKWSNGVHLAKDAPQYRLLSKRVINFMLQHPMPAMTYRYLPATGGFARANLTYSAPPKAAQAKRLSHSIDRGIRLLVSTTKAPMRLVTALSLFGAVSNLIYSIYVIAVGLLKSNVAPGWVTLSLQQSGMFFLLSLVLLVLGEYILQMARLSNEGPLYHVAQEFTSSVMTRRQKLNIEDVRLPEQHRADVNDSMHPS</sequence>
<keyword evidence="3" id="KW-0808">Transferase</keyword>
<dbReference type="Pfam" id="PF00535">
    <property type="entry name" value="Glycos_transf_2"/>
    <property type="match status" value="1"/>
</dbReference>
<accession>A0A6S7AX77</accession>
<name>A0A6S7AX77_9BURK</name>
<keyword evidence="4" id="KW-1185">Reference proteome</keyword>
<organism evidence="3 4">
    <name type="scientific">Paraburkholderia ultramafica</name>
    <dbReference type="NCBI Taxonomy" id="1544867"/>
    <lineage>
        <taxon>Bacteria</taxon>
        <taxon>Pseudomonadati</taxon>
        <taxon>Pseudomonadota</taxon>
        <taxon>Betaproteobacteria</taxon>
        <taxon>Burkholderiales</taxon>
        <taxon>Burkholderiaceae</taxon>
        <taxon>Paraburkholderia</taxon>
    </lineage>
</organism>
<dbReference type="Gene3D" id="3.90.550.10">
    <property type="entry name" value="Spore Coat Polysaccharide Biosynthesis Protein SpsA, Chain A"/>
    <property type="match status" value="1"/>
</dbReference>
<dbReference type="GO" id="GO:0099621">
    <property type="term" value="F:undecaprenyl-phosphate 4-deoxy-4-formamido-L-arabinose transferase activity"/>
    <property type="evidence" value="ECO:0007669"/>
    <property type="project" value="UniProtKB-EC"/>
</dbReference>
<gene>
    <name evidence="3" type="primary">arnC_1</name>
    <name evidence="3" type="ORF">LMG28614_01075</name>
</gene>
<dbReference type="PANTHER" id="PTHR48090">
    <property type="entry name" value="UNDECAPRENYL-PHOSPHATE 4-DEOXY-4-FORMAMIDO-L-ARABINOSE TRANSFERASE-RELATED"/>
    <property type="match status" value="1"/>
</dbReference>
<feature type="domain" description="Glycosyltransferase 2-like" evidence="2">
    <location>
        <begin position="66"/>
        <end position="195"/>
    </location>
</feature>
<dbReference type="InterPro" id="IPR029044">
    <property type="entry name" value="Nucleotide-diphossugar_trans"/>
</dbReference>
<evidence type="ECO:0000256" key="1">
    <source>
        <dbReference type="SAM" id="Phobius"/>
    </source>
</evidence>
<dbReference type="AlphaFoldDB" id="A0A6S7AX77"/>
<dbReference type="Proteomes" id="UP000494365">
    <property type="component" value="Unassembled WGS sequence"/>
</dbReference>
<feature type="transmembrane region" description="Helical" evidence="1">
    <location>
        <begin position="52"/>
        <end position="71"/>
    </location>
</feature>
<dbReference type="InterPro" id="IPR050256">
    <property type="entry name" value="Glycosyltransferase_2"/>
</dbReference>
<dbReference type="EC" id="2.4.2.53" evidence="3"/>
<evidence type="ECO:0000259" key="2">
    <source>
        <dbReference type="Pfam" id="PF00535"/>
    </source>
</evidence>
<dbReference type="GO" id="GO:0005886">
    <property type="term" value="C:plasma membrane"/>
    <property type="evidence" value="ECO:0007669"/>
    <property type="project" value="TreeGrafter"/>
</dbReference>
<keyword evidence="1" id="KW-0472">Membrane</keyword>
<dbReference type="PANTHER" id="PTHR48090:SF8">
    <property type="entry name" value="GLYCOSYLTRANSFERASE CSBB-RELATED"/>
    <property type="match status" value="1"/>
</dbReference>
<dbReference type="EMBL" id="CADIKK010000004">
    <property type="protein sequence ID" value="CAB3780713.1"/>
    <property type="molecule type" value="Genomic_DNA"/>
</dbReference>
<dbReference type="SUPFAM" id="SSF53448">
    <property type="entry name" value="Nucleotide-diphospho-sugar transferases"/>
    <property type="match status" value="1"/>
</dbReference>
<proteinExistence type="predicted"/>
<feature type="transmembrane region" description="Helical" evidence="1">
    <location>
        <begin position="330"/>
        <end position="348"/>
    </location>
</feature>
<feature type="transmembrane region" description="Helical" evidence="1">
    <location>
        <begin position="289"/>
        <end position="310"/>
    </location>
</feature>
<keyword evidence="1" id="KW-1133">Transmembrane helix</keyword>
<evidence type="ECO:0000313" key="3">
    <source>
        <dbReference type="EMBL" id="CAB3780713.1"/>
    </source>
</evidence>
<keyword evidence="1" id="KW-0812">Transmembrane</keyword>
<keyword evidence="3" id="KW-0328">Glycosyltransferase</keyword>
<protein>
    <submittedName>
        <fullName evidence="3">Undecaprenyl-phosphate 4-deoxy-4-formamido-L-arabinose transferase</fullName>
        <ecNumber evidence="3">2.4.2.53</ecNumber>
    </submittedName>
</protein>